<evidence type="ECO:0000313" key="13">
    <source>
        <dbReference type="Proteomes" id="UP000823749"/>
    </source>
</evidence>
<dbReference type="GO" id="GO:0009851">
    <property type="term" value="P:auxin biosynthetic process"/>
    <property type="evidence" value="ECO:0007669"/>
    <property type="project" value="UniProtKB-KW"/>
</dbReference>
<dbReference type="GO" id="GO:0050661">
    <property type="term" value="F:NADP binding"/>
    <property type="evidence" value="ECO:0007669"/>
    <property type="project" value="InterPro"/>
</dbReference>
<comment type="caution">
    <text evidence="12">The sequence shown here is derived from an EMBL/GenBank/DDBJ whole genome shotgun (WGS) entry which is preliminary data.</text>
</comment>
<sequence>MEMQEPVAIIVGAGPSGLAVAACLNRLSIPNIILEREDCFASLWKEKSYDRLHLHLPKQYCELPHMPFPTTFPTYVPKKLFLQYLDDYVSRFSITPMYRKLVESASHDGVAERWRVRVRNTGGSEEAPVEEYSGRFLVVASGETSDVFAPEVKGLDSFGGEVIHSTKYKCGEKYSGKRALVVGSGNSGMEIALDLSLHGAETSIVIRSPLHILSGEMLYMGLEMLKFGIPLPTVESLLVLLSKLWYGDLTKYGIQRPQEGPLSLKVKYGKYPVVDVGTYEKIKSGQIQVLPAIATIRGNEVEFENGNSHLFDAIVFATGFKRSTHKWLKGDNYLLNEDGIPKPDFPNHWKGENGLYSTVNRISAHCSKIYGGFRICNHPTVRLPVVPSRPIRFASSAQKSHSHSNSPPNDEEEEEEEGLVKDLRVPEQWLDPSKALEESKWLRVNLHKWLDDEYCPEPTNVEISNIAAYSYYESLLQRQTDLGEILLKMARELESISYQESFHGAFSSANAAVNLIIQRLELD</sequence>
<evidence type="ECO:0000256" key="1">
    <source>
        <dbReference type="ARBA" id="ARBA00001974"/>
    </source>
</evidence>
<accession>A0AAV6HP61</accession>
<evidence type="ECO:0000256" key="2">
    <source>
        <dbReference type="ARBA" id="ARBA00004814"/>
    </source>
</evidence>
<evidence type="ECO:0000256" key="4">
    <source>
        <dbReference type="ARBA" id="ARBA00022630"/>
    </source>
</evidence>
<name>A0AAV6HP61_9ERIC</name>
<keyword evidence="4 10" id="KW-0285">Flavoprotein</keyword>
<reference evidence="12 13" key="1">
    <citation type="submission" date="2020-08" db="EMBL/GenBank/DDBJ databases">
        <title>Plant Genome Project.</title>
        <authorList>
            <person name="Zhang R.-G."/>
        </authorList>
    </citation>
    <scope>NUCLEOTIDE SEQUENCE [LARGE SCALE GENOMIC DNA]</scope>
    <source>
        <strain evidence="12">WSP0</strain>
        <tissue evidence="12">Leaf</tissue>
    </source>
</reference>
<dbReference type="Gene3D" id="3.50.50.60">
    <property type="entry name" value="FAD/NAD(P)-binding domain"/>
    <property type="match status" value="1"/>
</dbReference>
<keyword evidence="7 10" id="KW-0560">Oxidoreductase</keyword>
<dbReference type="EC" id="1.-.-.-" evidence="10"/>
<keyword evidence="13" id="KW-1185">Reference proteome</keyword>
<protein>
    <recommendedName>
        <fullName evidence="10">Flavin-containing monooxygenase</fullName>
        <ecNumber evidence="10">1.-.-.-</ecNumber>
    </recommendedName>
</protein>
<dbReference type="GO" id="GO:0050660">
    <property type="term" value="F:flavin adenine dinucleotide binding"/>
    <property type="evidence" value="ECO:0007669"/>
    <property type="project" value="InterPro"/>
</dbReference>
<comment type="similarity">
    <text evidence="3 10">Belongs to the FMO family.</text>
</comment>
<dbReference type="InterPro" id="IPR036291">
    <property type="entry name" value="NAD(P)-bd_dom_sf"/>
</dbReference>
<dbReference type="GO" id="GO:0004499">
    <property type="term" value="F:N,N-dimethylaniline monooxygenase activity"/>
    <property type="evidence" value="ECO:0007669"/>
    <property type="project" value="InterPro"/>
</dbReference>
<proteinExistence type="inferred from homology"/>
<feature type="compositionally biased region" description="Low complexity" evidence="11">
    <location>
        <begin position="394"/>
        <end position="406"/>
    </location>
</feature>
<feature type="region of interest" description="Disordered" evidence="11">
    <location>
        <begin position="394"/>
        <end position="420"/>
    </location>
</feature>
<dbReference type="GO" id="GO:0103075">
    <property type="term" value="F:indole-3-pyruvate monooxygenase activity"/>
    <property type="evidence" value="ECO:0007669"/>
    <property type="project" value="UniProtKB-EC"/>
</dbReference>
<evidence type="ECO:0000256" key="10">
    <source>
        <dbReference type="RuleBase" id="RU361177"/>
    </source>
</evidence>
<evidence type="ECO:0000256" key="11">
    <source>
        <dbReference type="SAM" id="MobiDB-lite"/>
    </source>
</evidence>
<evidence type="ECO:0000256" key="7">
    <source>
        <dbReference type="ARBA" id="ARBA00023002"/>
    </source>
</evidence>
<keyword evidence="8" id="KW-0073">Auxin biosynthesis</keyword>
<evidence type="ECO:0000256" key="9">
    <source>
        <dbReference type="ARBA" id="ARBA00047707"/>
    </source>
</evidence>
<evidence type="ECO:0000313" key="12">
    <source>
        <dbReference type="EMBL" id="KAG5514332.1"/>
    </source>
</evidence>
<gene>
    <name evidence="12" type="ORF">RHGRI_035671</name>
</gene>
<dbReference type="EMBL" id="JACTNZ010000013">
    <property type="protein sequence ID" value="KAG5514332.1"/>
    <property type="molecule type" value="Genomic_DNA"/>
</dbReference>
<dbReference type="InterPro" id="IPR036188">
    <property type="entry name" value="FAD/NAD-bd_sf"/>
</dbReference>
<dbReference type="SUPFAM" id="SSF51905">
    <property type="entry name" value="FAD/NAD(P)-binding domain"/>
    <property type="match status" value="1"/>
</dbReference>
<evidence type="ECO:0000256" key="6">
    <source>
        <dbReference type="ARBA" id="ARBA00022857"/>
    </source>
</evidence>
<dbReference type="SUPFAM" id="SSF51735">
    <property type="entry name" value="NAD(P)-binding Rossmann-fold domains"/>
    <property type="match status" value="1"/>
</dbReference>
<organism evidence="12 13">
    <name type="scientific">Rhododendron griersonianum</name>
    <dbReference type="NCBI Taxonomy" id="479676"/>
    <lineage>
        <taxon>Eukaryota</taxon>
        <taxon>Viridiplantae</taxon>
        <taxon>Streptophyta</taxon>
        <taxon>Embryophyta</taxon>
        <taxon>Tracheophyta</taxon>
        <taxon>Spermatophyta</taxon>
        <taxon>Magnoliopsida</taxon>
        <taxon>eudicotyledons</taxon>
        <taxon>Gunneridae</taxon>
        <taxon>Pentapetalae</taxon>
        <taxon>asterids</taxon>
        <taxon>Ericales</taxon>
        <taxon>Ericaceae</taxon>
        <taxon>Ericoideae</taxon>
        <taxon>Rhodoreae</taxon>
        <taxon>Rhododendron</taxon>
    </lineage>
</organism>
<dbReference type="PANTHER" id="PTHR43539:SF42">
    <property type="entry name" value="OS01G0273800 PROTEIN"/>
    <property type="match status" value="1"/>
</dbReference>
<evidence type="ECO:0000256" key="8">
    <source>
        <dbReference type="ARBA" id="ARBA00023070"/>
    </source>
</evidence>
<dbReference type="PRINTS" id="PR00469">
    <property type="entry name" value="PNDRDTASEII"/>
</dbReference>
<evidence type="ECO:0000256" key="3">
    <source>
        <dbReference type="ARBA" id="ARBA00009183"/>
    </source>
</evidence>
<dbReference type="PRINTS" id="PR00368">
    <property type="entry name" value="FADPNR"/>
</dbReference>
<keyword evidence="6" id="KW-0521">NADP</keyword>
<comment type="pathway">
    <text evidence="2">Plant hormone metabolism; auxin biosynthesis.</text>
</comment>
<dbReference type="Pfam" id="PF00743">
    <property type="entry name" value="FMO-like"/>
    <property type="match status" value="1"/>
</dbReference>
<evidence type="ECO:0000256" key="5">
    <source>
        <dbReference type="ARBA" id="ARBA00022827"/>
    </source>
</evidence>
<keyword evidence="5 10" id="KW-0274">FAD</keyword>
<dbReference type="InterPro" id="IPR020946">
    <property type="entry name" value="Flavin_mOase-like"/>
</dbReference>
<dbReference type="PANTHER" id="PTHR43539">
    <property type="entry name" value="FLAVIN-BINDING MONOOXYGENASE-LIKE PROTEIN (AFU_ORTHOLOGUE AFUA_4G09220)"/>
    <property type="match status" value="1"/>
</dbReference>
<dbReference type="Proteomes" id="UP000823749">
    <property type="component" value="Chromosome 13"/>
</dbReference>
<dbReference type="InterPro" id="IPR050982">
    <property type="entry name" value="Auxin_biosynth/cation_transpt"/>
</dbReference>
<keyword evidence="10" id="KW-0503">Monooxygenase</keyword>
<comment type="cofactor">
    <cofactor evidence="1 10">
        <name>FAD</name>
        <dbReference type="ChEBI" id="CHEBI:57692"/>
    </cofactor>
</comment>
<dbReference type="AlphaFoldDB" id="A0AAV6HP61"/>
<comment type="catalytic activity">
    <reaction evidence="9">
        <text>indole-3-pyruvate + NADPH + O2 + H(+) = (indol-3-yl)acetate + CO2 + NADP(+) + H2O</text>
        <dbReference type="Rhea" id="RHEA:34331"/>
        <dbReference type="ChEBI" id="CHEBI:15377"/>
        <dbReference type="ChEBI" id="CHEBI:15378"/>
        <dbReference type="ChEBI" id="CHEBI:15379"/>
        <dbReference type="ChEBI" id="CHEBI:16526"/>
        <dbReference type="ChEBI" id="CHEBI:17640"/>
        <dbReference type="ChEBI" id="CHEBI:30854"/>
        <dbReference type="ChEBI" id="CHEBI:57783"/>
        <dbReference type="ChEBI" id="CHEBI:58349"/>
        <dbReference type="EC" id="1.14.13.168"/>
    </reaction>
</comment>